<organism evidence="2 3">
    <name type="scientific">Caenorhabditis angaria</name>
    <dbReference type="NCBI Taxonomy" id="860376"/>
    <lineage>
        <taxon>Eukaryota</taxon>
        <taxon>Metazoa</taxon>
        <taxon>Ecdysozoa</taxon>
        <taxon>Nematoda</taxon>
        <taxon>Chromadorea</taxon>
        <taxon>Rhabditida</taxon>
        <taxon>Rhabditina</taxon>
        <taxon>Rhabditomorpha</taxon>
        <taxon>Rhabditoidea</taxon>
        <taxon>Rhabditidae</taxon>
        <taxon>Peloderinae</taxon>
        <taxon>Caenorhabditis</taxon>
    </lineage>
</organism>
<feature type="compositionally biased region" description="Basic residues" evidence="1">
    <location>
        <begin position="72"/>
        <end position="87"/>
    </location>
</feature>
<proteinExistence type="predicted"/>
<dbReference type="Proteomes" id="UP001152747">
    <property type="component" value="Unassembled WGS sequence"/>
</dbReference>
<gene>
    <name evidence="2" type="ORF">CAMP_LOCUS14886</name>
</gene>
<comment type="caution">
    <text evidence="2">The sequence shown here is derived from an EMBL/GenBank/DDBJ whole genome shotgun (WGS) entry which is preliminary data.</text>
</comment>
<dbReference type="AlphaFoldDB" id="A0A9P1IXX9"/>
<name>A0A9P1IXX9_9PELO</name>
<accession>A0A9P1IXX9</accession>
<evidence type="ECO:0000256" key="1">
    <source>
        <dbReference type="SAM" id="MobiDB-lite"/>
    </source>
</evidence>
<feature type="compositionally biased region" description="Basic and acidic residues" evidence="1">
    <location>
        <begin position="88"/>
        <end position="134"/>
    </location>
</feature>
<protein>
    <submittedName>
        <fullName evidence="2">Uncharacterized protein</fullName>
    </submittedName>
</protein>
<sequence>MAAPPSITAPSAPLAIVPVQQIPNSPEEDQALCATLAKKIKNHYGAIEDLRQEDRNRWREINKKLEKLEHVKSKKDHLKKGSGRKKAPKVERKTSSDVRSENKNEIAPKKQDNKKEDSVNEKEDEEDLKKKKDE</sequence>
<keyword evidence="3" id="KW-1185">Reference proteome</keyword>
<feature type="region of interest" description="Disordered" evidence="1">
    <location>
        <begin position="69"/>
        <end position="134"/>
    </location>
</feature>
<dbReference type="EMBL" id="CANHGI010000005">
    <property type="protein sequence ID" value="CAI5452249.1"/>
    <property type="molecule type" value="Genomic_DNA"/>
</dbReference>
<evidence type="ECO:0000313" key="3">
    <source>
        <dbReference type="Proteomes" id="UP001152747"/>
    </source>
</evidence>
<evidence type="ECO:0000313" key="2">
    <source>
        <dbReference type="EMBL" id="CAI5452249.1"/>
    </source>
</evidence>
<reference evidence="2" key="1">
    <citation type="submission" date="2022-11" db="EMBL/GenBank/DDBJ databases">
        <authorList>
            <person name="Kikuchi T."/>
        </authorList>
    </citation>
    <scope>NUCLEOTIDE SEQUENCE</scope>
    <source>
        <strain evidence="2">PS1010</strain>
    </source>
</reference>